<name>A4CE53_9GAMM</name>
<keyword evidence="4" id="KW-1185">Reference proteome</keyword>
<dbReference type="HOGENOM" id="CLU_028458_5_2_6"/>
<dbReference type="PANTHER" id="PTHR11820">
    <property type="entry name" value="ACYLPYRUVASE"/>
    <property type="match status" value="1"/>
</dbReference>
<dbReference type="AlphaFoldDB" id="A4CE53"/>
<dbReference type="RefSeq" id="WP_009839108.1">
    <property type="nucleotide sequence ID" value="NZ_AAOH01000008.1"/>
</dbReference>
<dbReference type="InterPro" id="IPR011234">
    <property type="entry name" value="Fumarylacetoacetase-like_C"/>
</dbReference>
<comment type="caution">
    <text evidence="3">The sequence shown here is derived from an EMBL/GenBank/DDBJ whole genome shotgun (WGS) entry which is preliminary data.</text>
</comment>
<evidence type="ECO:0000313" key="3">
    <source>
        <dbReference type="EMBL" id="EAR26865.1"/>
    </source>
</evidence>
<sequence length="221" mass="24387">MEKFEWLNAGEIALVPAKAVCIGRNYREHAAELNNAVPDSPMLFIKPSSSFVAFKGQIPLAQRLGEHHYEAELALLIGQTISASTELDLQQQVIGIGVAMDLTLRNVQAELKSKGHPWEKAKAYDNSCIVSPFIQITEQTDFNNLEFNLSINNEIRQIGHTSEMVFSIVQLLDEIRQYFTLQPGDIVLTGTPKGVGKLNSGDQLVVTLQKNTLASGQILLV</sequence>
<dbReference type="GO" id="GO:0018773">
    <property type="term" value="F:acetylpyruvate hydrolase activity"/>
    <property type="evidence" value="ECO:0007669"/>
    <property type="project" value="TreeGrafter"/>
</dbReference>
<dbReference type="Gene3D" id="3.90.850.10">
    <property type="entry name" value="Fumarylacetoacetase-like, C-terminal domain"/>
    <property type="match status" value="1"/>
</dbReference>
<dbReference type="Proteomes" id="UP000006201">
    <property type="component" value="Unassembled WGS sequence"/>
</dbReference>
<dbReference type="STRING" id="87626.PTD2_09803"/>
<reference evidence="3 4" key="1">
    <citation type="submission" date="2006-02" db="EMBL/GenBank/DDBJ databases">
        <authorList>
            <person name="Moran M.A."/>
            <person name="Kjelleberg S."/>
            <person name="Egan S."/>
            <person name="Saunders N."/>
            <person name="Thomas T."/>
            <person name="Ferriera S."/>
            <person name="Johnson J."/>
            <person name="Kravitz S."/>
            <person name="Halpern A."/>
            <person name="Remington K."/>
            <person name="Beeson K."/>
            <person name="Tran B."/>
            <person name="Rogers Y.-H."/>
            <person name="Friedman R."/>
            <person name="Venter J.C."/>
        </authorList>
    </citation>
    <scope>NUCLEOTIDE SEQUENCE [LARGE SCALE GENOMIC DNA]</scope>
    <source>
        <strain evidence="3 4">D2</strain>
    </source>
</reference>
<dbReference type="eggNOG" id="COG0179">
    <property type="taxonomic scope" value="Bacteria"/>
</dbReference>
<dbReference type="NCBIfam" id="NF007967">
    <property type="entry name" value="PRK10691.1"/>
    <property type="match status" value="1"/>
</dbReference>
<accession>A4CE53</accession>
<gene>
    <name evidence="3" type="ORF">PTD2_09803</name>
</gene>
<dbReference type="EMBL" id="AAOH01000008">
    <property type="protein sequence ID" value="EAR26865.1"/>
    <property type="molecule type" value="Genomic_DNA"/>
</dbReference>
<dbReference type="InterPro" id="IPR036663">
    <property type="entry name" value="Fumarylacetoacetase_C_sf"/>
</dbReference>
<dbReference type="SUPFAM" id="SSF56529">
    <property type="entry name" value="FAH"/>
    <property type="match status" value="1"/>
</dbReference>
<protein>
    <submittedName>
        <fullName evidence="3">2-keto-4-pentenoate hydratase/2-oxohepta-3-ene-1,7-dioic acid hydratase (Catechol pathway)</fullName>
    </submittedName>
</protein>
<proteinExistence type="predicted"/>
<dbReference type="OrthoDB" id="9805307at2"/>
<evidence type="ECO:0000256" key="1">
    <source>
        <dbReference type="ARBA" id="ARBA00022723"/>
    </source>
</evidence>
<feature type="domain" description="Fumarylacetoacetase-like C-terminal" evidence="2">
    <location>
        <begin position="18"/>
        <end position="209"/>
    </location>
</feature>
<dbReference type="PANTHER" id="PTHR11820:SF7">
    <property type="entry name" value="ACYLPYRUVASE FAHD1, MITOCHONDRIAL"/>
    <property type="match status" value="1"/>
</dbReference>
<dbReference type="Pfam" id="PF01557">
    <property type="entry name" value="FAA_hydrolase"/>
    <property type="match status" value="1"/>
</dbReference>
<organism evidence="3 4">
    <name type="scientific">Pseudoalteromonas tunicata D2</name>
    <dbReference type="NCBI Taxonomy" id="87626"/>
    <lineage>
        <taxon>Bacteria</taxon>
        <taxon>Pseudomonadati</taxon>
        <taxon>Pseudomonadota</taxon>
        <taxon>Gammaproteobacteria</taxon>
        <taxon>Alteromonadales</taxon>
        <taxon>Pseudoalteromonadaceae</taxon>
        <taxon>Pseudoalteromonas</taxon>
    </lineage>
</organism>
<evidence type="ECO:0000313" key="4">
    <source>
        <dbReference type="Proteomes" id="UP000006201"/>
    </source>
</evidence>
<keyword evidence="1" id="KW-0479">Metal-binding</keyword>
<evidence type="ECO:0000259" key="2">
    <source>
        <dbReference type="Pfam" id="PF01557"/>
    </source>
</evidence>
<dbReference type="GO" id="GO:0046872">
    <property type="term" value="F:metal ion binding"/>
    <property type="evidence" value="ECO:0007669"/>
    <property type="project" value="UniProtKB-KW"/>
</dbReference>